<dbReference type="Pfam" id="PF10096">
    <property type="entry name" value="DUF2334"/>
    <property type="match status" value="1"/>
</dbReference>
<dbReference type="Proteomes" id="UP000002892">
    <property type="component" value="Chromosome"/>
</dbReference>
<protein>
    <recommendedName>
        <fullName evidence="4">DUF2334 domain-containing protein</fullName>
    </recommendedName>
</protein>
<dbReference type="KEGG" id="dai:Desaci_1557"/>
<dbReference type="AlphaFoldDB" id="I4D437"/>
<accession>I4D437</accession>
<evidence type="ECO:0000313" key="2">
    <source>
        <dbReference type="EMBL" id="AFM40561.1"/>
    </source>
</evidence>
<proteinExistence type="predicted"/>
<evidence type="ECO:0000313" key="3">
    <source>
        <dbReference type="Proteomes" id="UP000002892"/>
    </source>
</evidence>
<dbReference type="eggNOG" id="COG5298">
    <property type="taxonomic scope" value="Bacteria"/>
</dbReference>
<keyword evidence="1" id="KW-0812">Transmembrane</keyword>
<gene>
    <name evidence="2" type="ordered locus">Desaci_1557</name>
</gene>
<keyword evidence="3" id="KW-1185">Reference proteome</keyword>
<keyword evidence="1" id="KW-0472">Membrane</keyword>
<name>I4D437_DESAJ</name>
<dbReference type="EMBL" id="CP003639">
    <property type="protein sequence ID" value="AFM40561.1"/>
    <property type="molecule type" value="Genomic_DNA"/>
</dbReference>
<dbReference type="HOGENOM" id="CLU_494120_0_0_9"/>
<reference evidence="2 3" key="1">
    <citation type="journal article" date="2012" name="J. Bacteriol.">
        <title>Complete genome sequences of Desulfosporosinus orientis DSM765T, Desulfosporosinus youngiae DSM17734T, Desulfosporosinus meridiei DSM13257T, and Desulfosporosinus acidiphilus DSM22704T.</title>
        <authorList>
            <person name="Pester M."/>
            <person name="Brambilla E."/>
            <person name="Alazard D."/>
            <person name="Rattei T."/>
            <person name="Weinmaier T."/>
            <person name="Han J."/>
            <person name="Lucas S."/>
            <person name="Lapidus A."/>
            <person name="Cheng J.F."/>
            <person name="Goodwin L."/>
            <person name="Pitluck S."/>
            <person name="Peters L."/>
            <person name="Ovchinnikova G."/>
            <person name="Teshima H."/>
            <person name="Detter J.C."/>
            <person name="Han C.S."/>
            <person name="Tapia R."/>
            <person name="Land M.L."/>
            <person name="Hauser L."/>
            <person name="Kyrpides N.C."/>
            <person name="Ivanova N.N."/>
            <person name="Pagani I."/>
            <person name="Huntmann M."/>
            <person name="Wei C.L."/>
            <person name="Davenport K.W."/>
            <person name="Daligault H."/>
            <person name="Chain P.S."/>
            <person name="Chen A."/>
            <person name="Mavromatis K."/>
            <person name="Markowitz V."/>
            <person name="Szeto E."/>
            <person name="Mikhailova N."/>
            <person name="Pati A."/>
            <person name="Wagner M."/>
            <person name="Woyke T."/>
            <person name="Ollivier B."/>
            <person name="Klenk H.P."/>
            <person name="Spring S."/>
            <person name="Loy A."/>
        </authorList>
    </citation>
    <scope>NUCLEOTIDE SEQUENCE [LARGE SCALE GENOMIC DNA]</scope>
    <source>
        <strain evidence="3">DSM 22704 / JCM 16185 / SJ4</strain>
    </source>
</reference>
<evidence type="ECO:0008006" key="4">
    <source>
        <dbReference type="Google" id="ProtNLM"/>
    </source>
</evidence>
<sequence>MISLHFMTVPWKKLSMILASFLVLFLMVSVPPAQGSSPENTPGLRSPAKVLVFYERSTRFGETFPLVKALEEYLGHFDVQVEEMACSQWTPGSLKGYDVIFYLGDYKRSLPNNLLSEMSQVHKLFWFEQNIEQYAGFEKWIDFHDLGLLSDYVSLHYNGTNLSLNPSEKFNCAYPDDAQDRVVADNLHGLVPFVWEKDNVVYFSRLDFQNPFNLILGGILEDILSGNQAASKQVLLRIEDVQPLTPPDTLVKLINTLAIARIPFALTVTPLMELDGKTVSLIDYPQLVKVLQTVESNGGCIILKGYEVTNGTELEYWNAKGDKPFDVSKENAALSGISKGIQLLAGLNLYPVAFEVPGSAMSLRGYKVLAQHFTTLSGSVQLSDLSSAQSIDVPFTYRSKLAGMLVYPENLGYYDPKLLDPSGTILNKARQLSVVSDCTAGFFFHSYLQADKLLPIIKGLHQMNYQFVDLRSTKYQVTAPNISIAAQNGYRNIKSDIPAVSIDQTLKGLRLSVRNFFYALVALLLIILLIFLYILTRIRRSKSNLYEKRRS</sequence>
<dbReference type="InterPro" id="IPR018763">
    <property type="entry name" value="DUF2334"/>
</dbReference>
<dbReference type="STRING" id="646529.Desaci_1557"/>
<keyword evidence="1" id="KW-1133">Transmembrane helix</keyword>
<organism evidence="2 3">
    <name type="scientific">Desulfosporosinus acidiphilus (strain DSM 22704 / JCM 16185 / SJ4)</name>
    <dbReference type="NCBI Taxonomy" id="646529"/>
    <lineage>
        <taxon>Bacteria</taxon>
        <taxon>Bacillati</taxon>
        <taxon>Bacillota</taxon>
        <taxon>Clostridia</taxon>
        <taxon>Eubacteriales</taxon>
        <taxon>Desulfitobacteriaceae</taxon>
        <taxon>Desulfosporosinus</taxon>
    </lineage>
</organism>
<evidence type="ECO:0000256" key="1">
    <source>
        <dbReference type="SAM" id="Phobius"/>
    </source>
</evidence>
<feature type="transmembrane region" description="Helical" evidence="1">
    <location>
        <begin position="516"/>
        <end position="535"/>
    </location>
</feature>